<dbReference type="HAMAP" id="MF_01008">
    <property type="entry name" value="MraZ"/>
    <property type="match status" value="1"/>
</dbReference>
<dbReference type="InterPro" id="IPR035642">
    <property type="entry name" value="MraZ_N"/>
</dbReference>
<sequence length="146" mass="16573">MPKTERMSGELLYTIDPKGRMSFPPKFREILGERFILTKGPNNKLVAYSEENWERLVEQIAEMDLGREKDILTQMCVKAASPVEADKLGRILVPQALRQFAGLVKDVYVVGAIDEVEIWDRANYDAFNQSITPSDFYAAMSGLKLK</sequence>
<dbReference type="GO" id="GO:0005737">
    <property type="term" value="C:cytoplasm"/>
    <property type="evidence" value="ECO:0007669"/>
    <property type="project" value="UniProtKB-UniRule"/>
</dbReference>
<reference evidence="9" key="1">
    <citation type="submission" date="2020-10" db="EMBL/GenBank/DDBJ databases">
        <authorList>
            <person name="Gilroy R."/>
        </authorList>
    </citation>
    <scope>NUCLEOTIDE SEQUENCE</scope>
    <source>
        <strain evidence="9">CHK33-4379</strain>
    </source>
</reference>
<keyword evidence="4 7" id="KW-0805">Transcription regulation</keyword>
<dbReference type="InterPro" id="IPR007159">
    <property type="entry name" value="SpoVT-AbrB_dom"/>
</dbReference>
<gene>
    <name evidence="7" type="primary">mraZ</name>
    <name evidence="9" type="ORF">IAC39_00295</name>
</gene>
<dbReference type="PANTHER" id="PTHR34701:SF1">
    <property type="entry name" value="TRANSCRIPTIONAL REGULATOR MRAZ"/>
    <property type="match status" value="1"/>
</dbReference>
<dbReference type="Pfam" id="PF02381">
    <property type="entry name" value="MraZ"/>
    <property type="match status" value="2"/>
</dbReference>
<dbReference type="Proteomes" id="UP000824136">
    <property type="component" value="Unassembled WGS sequence"/>
</dbReference>
<keyword evidence="2 7" id="KW-0963">Cytoplasm</keyword>
<dbReference type="InterPro" id="IPR003444">
    <property type="entry name" value="MraZ"/>
</dbReference>
<evidence type="ECO:0000256" key="6">
    <source>
        <dbReference type="ARBA" id="ARBA00023163"/>
    </source>
</evidence>
<dbReference type="PANTHER" id="PTHR34701">
    <property type="entry name" value="TRANSCRIPTIONAL REGULATOR MRAZ"/>
    <property type="match status" value="1"/>
</dbReference>
<evidence type="ECO:0000256" key="7">
    <source>
        <dbReference type="HAMAP-Rule" id="MF_01008"/>
    </source>
</evidence>
<evidence type="ECO:0000256" key="5">
    <source>
        <dbReference type="ARBA" id="ARBA00023125"/>
    </source>
</evidence>
<keyword evidence="6 7" id="KW-0804">Transcription</keyword>
<comment type="similarity">
    <text evidence="7">Belongs to the MraZ family.</text>
</comment>
<dbReference type="InterPro" id="IPR037914">
    <property type="entry name" value="SpoVT-AbrB_sf"/>
</dbReference>
<accession>A0A9D1GRN0</accession>
<protein>
    <recommendedName>
        <fullName evidence="1 7">Transcriptional regulator MraZ</fullName>
    </recommendedName>
</protein>
<dbReference type="AlphaFoldDB" id="A0A9D1GRN0"/>
<proteinExistence type="inferred from homology"/>
<dbReference type="GO" id="GO:0000976">
    <property type="term" value="F:transcription cis-regulatory region binding"/>
    <property type="evidence" value="ECO:0007669"/>
    <property type="project" value="TreeGrafter"/>
</dbReference>
<dbReference type="SUPFAM" id="SSF89447">
    <property type="entry name" value="AbrB/MazE/MraZ-like"/>
    <property type="match status" value="1"/>
</dbReference>
<dbReference type="PROSITE" id="PS51740">
    <property type="entry name" value="SPOVT_ABRB"/>
    <property type="match status" value="2"/>
</dbReference>
<dbReference type="GO" id="GO:0003700">
    <property type="term" value="F:DNA-binding transcription factor activity"/>
    <property type="evidence" value="ECO:0007669"/>
    <property type="project" value="UniProtKB-UniRule"/>
</dbReference>
<dbReference type="InterPro" id="IPR035644">
    <property type="entry name" value="MraZ_C"/>
</dbReference>
<evidence type="ECO:0000256" key="4">
    <source>
        <dbReference type="ARBA" id="ARBA00023015"/>
    </source>
</evidence>
<dbReference type="InterPro" id="IPR038619">
    <property type="entry name" value="MraZ_sf"/>
</dbReference>
<evidence type="ECO:0000256" key="3">
    <source>
        <dbReference type="ARBA" id="ARBA00022737"/>
    </source>
</evidence>
<feature type="domain" description="SpoVT-AbrB" evidence="8">
    <location>
        <begin position="10"/>
        <end position="52"/>
    </location>
</feature>
<comment type="subcellular location">
    <subcellularLocation>
        <location evidence="7">Cytoplasm</location>
        <location evidence="7">Nucleoid</location>
    </subcellularLocation>
</comment>
<evidence type="ECO:0000313" key="9">
    <source>
        <dbReference type="EMBL" id="HIT58156.1"/>
    </source>
</evidence>
<keyword evidence="3" id="KW-0677">Repeat</keyword>
<evidence type="ECO:0000256" key="2">
    <source>
        <dbReference type="ARBA" id="ARBA00022490"/>
    </source>
</evidence>
<dbReference type="InterPro" id="IPR020603">
    <property type="entry name" value="MraZ_dom"/>
</dbReference>
<evidence type="ECO:0000259" key="8">
    <source>
        <dbReference type="PROSITE" id="PS51740"/>
    </source>
</evidence>
<evidence type="ECO:0000256" key="1">
    <source>
        <dbReference type="ARBA" id="ARBA00013860"/>
    </source>
</evidence>
<dbReference type="GO" id="GO:2000143">
    <property type="term" value="P:negative regulation of DNA-templated transcription initiation"/>
    <property type="evidence" value="ECO:0007669"/>
    <property type="project" value="TreeGrafter"/>
</dbReference>
<organism evidence="9 10">
    <name type="scientific">Candidatus Faeciplasma pullistercoris</name>
    <dbReference type="NCBI Taxonomy" id="2840800"/>
    <lineage>
        <taxon>Bacteria</taxon>
        <taxon>Bacillati</taxon>
        <taxon>Bacillota</taxon>
        <taxon>Clostridia</taxon>
        <taxon>Eubacteriales</taxon>
        <taxon>Oscillospiraceae</taxon>
        <taxon>Oscillospiraceae incertae sedis</taxon>
        <taxon>Candidatus Faeciplasma</taxon>
    </lineage>
</organism>
<evidence type="ECO:0000313" key="10">
    <source>
        <dbReference type="Proteomes" id="UP000824136"/>
    </source>
</evidence>
<dbReference type="Gene3D" id="3.40.1550.20">
    <property type="entry name" value="Transcriptional regulator MraZ domain"/>
    <property type="match status" value="1"/>
</dbReference>
<dbReference type="CDD" id="cd16320">
    <property type="entry name" value="MraZ_N"/>
    <property type="match status" value="1"/>
</dbReference>
<keyword evidence="5 7" id="KW-0238">DNA-binding</keyword>
<feature type="domain" description="SpoVT-AbrB" evidence="8">
    <location>
        <begin position="80"/>
        <end position="123"/>
    </location>
</feature>
<comment type="caution">
    <text evidence="9">The sequence shown here is derived from an EMBL/GenBank/DDBJ whole genome shotgun (WGS) entry which is preliminary data.</text>
</comment>
<reference evidence="9" key="2">
    <citation type="journal article" date="2021" name="PeerJ">
        <title>Extensive microbial diversity within the chicken gut microbiome revealed by metagenomics and culture.</title>
        <authorList>
            <person name="Gilroy R."/>
            <person name="Ravi A."/>
            <person name="Getino M."/>
            <person name="Pursley I."/>
            <person name="Horton D.L."/>
            <person name="Alikhan N.F."/>
            <person name="Baker D."/>
            <person name="Gharbi K."/>
            <person name="Hall N."/>
            <person name="Watson M."/>
            <person name="Adriaenssens E.M."/>
            <person name="Foster-Nyarko E."/>
            <person name="Jarju S."/>
            <person name="Secka A."/>
            <person name="Antonio M."/>
            <person name="Oren A."/>
            <person name="Chaudhuri R.R."/>
            <person name="La Ragione R."/>
            <person name="Hildebrand F."/>
            <person name="Pallen M.J."/>
        </authorList>
    </citation>
    <scope>NUCLEOTIDE SEQUENCE</scope>
    <source>
        <strain evidence="9">CHK33-4379</strain>
    </source>
</reference>
<dbReference type="EMBL" id="DVLL01000001">
    <property type="protein sequence ID" value="HIT58156.1"/>
    <property type="molecule type" value="Genomic_DNA"/>
</dbReference>
<comment type="subunit">
    <text evidence="7">Forms oligomers.</text>
</comment>
<dbReference type="CDD" id="cd16321">
    <property type="entry name" value="MraZ_C"/>
    <property type="match status" value="1"/>
</dbReference>
<name>A0A9D1GRN0_9FIRM</name>
<dbReference type="GO" id="GO:0009295">
    <property type="term" value="C:nucleoid"/>
    <property type="evidence" value="ECO:0007669"/>
    <property type="project" value="UniProtKB-SubCell"/>
</dbReference>